<dbReference type="RefSeq" id="XP_040954309.1">
    <property type="nucleotide sequence ID" value="XM_041098375.1"/>
</dbReference>
<sequence>MCLRRKRRGDTGVKNLLGCQDFSPHISYYQPRRRSRRLLVKRRIKINSHSCSLVILFRSLVCFQDYPKSATKETTLLDGPLTKHPASPETGEEPTVRRCVIHRAGHRTRWPKITLGAQLGRRWGGAAGVGGWDRGQRLNASPETGEEPIVRRRVVHRAGHRRRWPEIAPGAQLERRWGGAAGVGGWDWGQRLNG</sequence>
<dbReference type="GeneID" id="107887038"/>
<reference evidence="2" key="2">
    <citation type="submission" date="2025-08" db="UniProtKB">
        <authorList>
            <consortium name="RefSeq"/>
        </authorList>
    </citation>
    <scope>IDENTIFICATION</scope>
</reference>
<gene>
    <name evidence="2" type="primary">LOC107887038</name>
</gene>
<name>A0ABM3AHJ6_GOSHI</name>
<protein>
    <submittedName>
        <fullName evidence="2">Uncharacterized protein isoform X1</fullName>
    </submittedName>
</protein>
<dbReference type="Proteomes" id="UP000818029">
    <property type="component" value="Chromosome A03"/>
</dbReference>
<accession>A0ABM3AHJ6</accession>
<evidence type="ECO:0000313" key="1">
    <source>
        <dbReference type="Proteomes" id="UP000818029"/>
    </source>
</evidence>
<organism evidence="1 2">
    <name type="scientific">Gossypium hirsutum</name>
    <name type="common">Upland cotton</name>
    <name type="synonym">Gossypium mexicanum</name>
    <dbReference type="NCBI Taxonomy" id="3635"/>
    <lineage>
        <taxon>Eukaryota</taxon>
        <taxon>Viridiplantae</taxon>
        <taxon>Streptophyta</taxon>
        <taxon>Embryophyta</taxon>
        <taxon>Tracheophyta</taxon>
        <taxon>Spermatophyta</taxon>
        <taxon>Magnoliopsida</taxon>
        <taxon>eudicotyledons</taxon>
        <taxon>Gunneridae</taxon>
        <taxon>Pentapetalae</taxon>
        <taxon>rosids</taxon>
        <taxon>malvids</taxon>
        <taxon>Malvales</taxon>
        <taxon>Malvaceae</taxon>
        <taxon>Malvoideae</taxon>
        <taxon>Gossypium</taxon>
    </lineage>
</organism>
<evidence type="ECO:0000313" key="2">
    <source>
        <dbReference type="RefSeq" id="XP_040954309.1"/>
    </source>
</evidence>
<reference evidence="1" key="1">
    <citation type="journal article" date="2020" name="Nat. Genet.">
        <title>Genomic diversifications of five Gossypium allopolyploid species and their impact on cotton improvement.</title>
        <authorList>
            <person name="Chen Z.J."/>
            <person name="Sreedasyam A."/>
            <person name="Ando A."/>
            <person name="Song Q."/>
            <person name="De Santiago L.M."/>
            <person name="Hulse-Kemp A.M."/>
            <person name="Ding M."/>
            <person name="Ye W."/>
            <person name="Kirkbride R.C."/>
            <person name="Jenkins J."/>
            <person name="Plott C."/>
            <person name="Lovell J."/>
            <person name="Lin Y.M."/>
            <person name="Vaughn R."/>
            <person name="Liu B."/>
            <person name="Simpson S."/>
            <person name="Scheffler B.E."/>
            <person name="Wen L."/>
            <person name="Saski C.A."/>
            <person name="Grover C.E."/>
            <person name="Hu G."/>
            <person name="Conover J.L."/>
            <person name="Carlson J.W."/>
            <person name="Shu S."/>
            <person name="Boston L.B."/>
            <person name="Williams M."/>
            <person name="Peterson D.G."/>
            <person name="McGee K."/>
            <person name="Jones D.C."/>
            <person name="Wendel J.F."/>
            <person name="Stelly D.M."/>
            <person name="Grimwood J."/>
            <person name="Schmutz J."/>
        </authorList>
    </citation>
    <scope>NUCLEOTIDE SEQUENCE [LARGE SCALE GENOMIC DNA]</scope>
    <source>
        <strain evidence="1">cv. TM-1</strain>
    </source>
</reference>
<proteinExistence type="predicted"/>
<keyword evidence="1" id="KW-1185">Reference proteome</keyword>